<dbReference type="AlphaFoldDB" id="A0A316AGE2"/>
<dbReference type="SUPFAM" id="SSF75005">
    <property type="entry name" value="Arabinanase/levansucrase/invertase"/>
    <property type="match status" value="1"/>
</dbReference>
<feature type="site" description="Important for catalytic activity, responsible for pKa modulation of the active site Glu and correct orientation of both the proton donor and substrate" evidence="4">
    <location>
        <position position="226"/>
    </location>
</feature>
<accession>A0A316AGE2</accession>
<keyword evidence="9" id="KW-1185">Reference proteome</keyword>
<dbReference type="Proteomes" id="UP000245469">
    <property type="component" value="Unassembled WGS sequence"/>
</dbReference>
<feature type="compositionally biased region" description="Low complexity" evidence="6">
    <location>
        <begin position="419"/>
        <end position="430"/>
    </location>
</feature>
<comment type="caution">
    <text evidence="8">The sequence shown here is derived from an EMBL/GenBank/DDBJ whole genome shotgun (WGS) entry which is preliminary data.</text>
</comment>
<name>A0A316AGE2_9ACTN</name>
<evidence type="ECO:0000256" key="3">
    <source>
        <dbReference type="ARBA" id="ARBA00023295"/>
    </source>
</evidence>
<evidence type="ECO:0000313" key="8">
    <source>
        <dbReference type="EMBL" id="PWJ56419.1"/>
    </source>
</evidence>
<evidence type="ECO:0000256" key="4">
    <source>
        <dbReference type="PIRSR" id="PIRSR606710-2"/>
    </source>
</evidence>
<feature type="chain" id="PRO_5016333286" evidence="7">
    <location>
        <begin position="36"/>
        <end position="466"/>
    </location>
</feature>
<gene>
    <name evidence="8" type="ORF">BXY45_101397</name>
</gene>
<protein>
    <submittedName>
        <fullName evidence="8">Glycosyl hydrolase family 43</fullName>
    </submittedName>
</protein>
<evidence type="ECO:0000256" key="2">
    <source>
        <dbReference type="ARBA" id="ARBA00022801"/>
    </source>
</evidence>
<dbReference type="PANTHER" id="PTHR42812">
    <property type="entry name" value="BETA-XYLOSIDASE"/>
    <property type="match status" value="1"/>
</dbReference>
<reference evidence="8 9" key="1">
    <citation type="submission" date="2018-03" db="EMBL/GenBank/DDBJ databases">
        <title>Genomic Encyclopedia of Archaeal and Bacterial Type Strains, Phase II (KMG-II): from individual species to whole genera.</title>
        <authorList>
            <person name="Goeker M."/>
        </authorList>
    </citation>
    <scope>NUCLEOTIDE SEQUENCE [LARGE SCALE GENOMIC DNA]</scope>
    <source>
        <strain evidence="8 9">DSM 44889</strain>
    </source>
</reference>
<dbReference type="GO" id="GO:0004553">
    <property type="term" value="F:hydrolase activity, hydrolyzing O-glycosyl compounds"/>
    <property type="evidence" value="ECO:0007669"/>
    <property type="project" value="InterPro"/>
</dbReference>
<feature type="compositionally biased region" description="Basic residues" evidence="6">
    <location>
        <begin position="447"/>
        <end position="466"/>
    </location>
</feature>
<dbReference type="EMBL" id="QGDQ01000001">
    <property type="protein sequence ID" value="PWJ56419.1"/>
    <property type="molecule type" value="Genomic_DNA"/>
</dbReference>
<organism evidence="8 9">
    <name type="scientific">Quadrisphaera granulorum</name>
    <dbReference type="NCBI Taxonomy" id="317664"/>
    <lineage>
        <taxon>Bacteria</taxon>
        <taxon>Bacillati</taxon>
        <taxon>Actinomycetota</taxon>
        <taxon>Actinomycetes</taxon>
        <taxon>Kineosporiales</taxon>
        <taxon>Kineosporiaceae</taxon>
        <taxon>Quadrisphaera</taxon>
    </lineage>
</organism>
<comment type="similarity">
    <text evidence="1 5">Belongs to the glycosyl hydrolase 43 family.</text>
</comment>
<dbReference type="InterPro" id="IPR023296">
    <property type="entry name" value="Glyco_hydro_beta-prop_sf"/>
</dbReference>
<dbReference type="RefSeq" id="WP_109772573.1">
    <property type="nucleotide sequence ID" value="NZ_QGDQ01000001.1"/>
</dbReference>
<dbReference type="Pfam" id="PF04616">
    <property type="entry name" value="Glyco_hydro_43"/>
    <property type="match status" value="1"/>
</dbReference>
<keyword evidence="7" id="KW-0732">Signal</keyword>
<keyword evidence="2 5" id="KW-0378">Hydrolase</keyword>
<evidence type="ECO:0000256" key="1">
    <source>
        <dbReference type="ARBA" id="ARBA00009865"/>
    </source>
</evidence>
<dbReference type="InterPro" id="IPR006710">
    <property type="entry name" value="Glyco_hydro_43"/>
</dbReference>
<proteinExistence type="inferred from homology"/>
<evidence type="ECO:0000256" key="7">
    <source>
        <dbReference type="SAM" id="SignalP"/>
    </source>
</evidence>
<dbReference type="InterPro" id="IPR051795">
    <property type="entry name" value="Glycosyl_Hydrlase_43"/>
</dbReference>
<sequence length="466" mass="49144">MADHQVVARLSRTVPRRLRVLAALVAAFVVVPAGAAAALDGSETRAPEIKNNWTVPGEVWQGDFADPMVTRVGDTYYAYATNTAGRYVPALTSTDLVTWRARPTYSQAGPPGKPGYSVASDASIPAEFRAQSWSDWDKFNNNDVLVQPASWGLKTSDGPWVRTEYWAPSAFQIGDTWYLYSAVRVGATRFCITMATGPGPLGPFRDTTTGPVQCQPVETDPDGSIDPAGYHDPATGKDYLLWKALGKVNSHPSALMSVELGGDGLPKPGAPWTTLLTTHEGGWEGTTIENPSMVSYGGTTYLFYSANHWGTTDAAGRSNYATGYAICPQGPTGPCARPDEKPLLSSNGTAQGPGGSAAFLDAAGNLRIASATYFLGEDRVGEAIRHPRRLSIGTLARAADGRLSVVAGTAPVGPWSPVATATRAQDTTAQPAPPAAKAPAKAPAKSSAKKPTKKPSVKKKSAAKKR</sequence>
<dbReference type="OrthoDB" id="9758923at2"/>
<feature type="signal peptide" evidence="7">
    <location>
        <begin position="1"/>
        <end position="35"/>
    </location>
</feature>
<dbReference type="Gene3D" id="2.115.10.20">
    <property type="entry name" value="Glycosyl hydrolase domain, family 43"/>
    <property type="match status" value="1"/>
</dbReference>
<feature type="region of interest" description="Disordered" evidence="6">
    <location>
        <begin position="408"/>
        <end position="466"/>
    </location>
</feature>
<dbReference type="GO" id="GO:0005975">
    <property type="term" value="P:carbohydrate metabolic process"/>
    <property type="evidence" value="ECO:0007669"/>
    <property type="project" value="InterPro"/>
</dbReference>
<dbReference type="PANTHER" id="PTHR42812:SF5">
    <property type="entry name" value="ENDO-ARABINASE"/>
    <property type="match status" value="1"/>
</dbReference>
<evidence type="ECO:0000256" key="5">
    <source>
        <dbReference type="RuleBase" id="RU361187"/>
    </source>
</evidence>
<keyword evidence="3 5" id="KW-0326">Glycosidase</keyword>
<evidence type="ECO:0000313" key="9">
    <source>
        <dbReference type="Proteomes" id="UP000245469"/>
    </source>
</evidence>
<evidence type="ECO:0000256" key="6">
    <source>
        <dbReference type="SAM" id="MobiDB-lite"/>
    </source>
</evidence>
<feature type="compositionally biased region" description="Low complexity" evidence="6">
    <location>
        <begin position="437"/>
        <end position="446"/>
    </location>
</feature>